<keyword evidence="2" id="KW-1185">Reference proteome</keyword>
<dbReference type="Pfam" id="PF04978">
    <property type="entry name" value="MST"/>
    <property type="match status" value="1"/>
</dbReference>
<organism evidence="1 2">
    <name type="scientific">Lentzea tibetensis</name>
    <dbReference type="NCBI Taxonomy" id="2591470"/>
    <lineage>
        <taxon>Bacteria</taxon>
        <taxon>Bacillati</taxon>
        <taxon>Actinomycetota</taxon>
        <taxon>Actinomycetes</taxon>
        <taxon>Pseudonocardiales</taxon>
        <taxon>Pseudonocardiaceae</taxon>
        <taxon>Lentzea</taxon>
    </lineage>
</organism>
<reference evidence="1 2" key="1">
    <citation type="submission" date="2019-07" db="EMBL/GenBank/DDBJ databases">
        <title>Lentzea xizangensis sp. nov., isolated from Qinghai-Tibetan Plateau Soils.</title>
        <authorList>
            <person name="Huang J."/>
        </authorList>
    </citation>
    <scope>NUCLEOTIDE SEQUENCE [LARGE SCALE GENOMIC DNA]</scope>
    <source>
        <strain evidence="1 2">FXJ1.1311</strain>
    </source>
</reference>
<gene>
    <name evidence="1" type="ORF">FKR81_21390</name>
</gene>
<name>A0A563ERH3_9PSEU</name>
<dbReference type="InterPro" id="IPR034660">
    <property type="entry name" value="DinB/YfiT-like"/>
</dbReference>
<proteinExistence type="predicted"/>
<comment type="caution">
    <text evidence="1">The sequence shown here is derived from an EMBL/GenBank/DDBJ whole genome shotgun (WGS) entry which is preliminary data.</text>
</comment>
<dbReference type="EMBL" id="VOBR01000013">
    <property type="protein sequence ID" value="TWP50260.1"/>
    <property type="molecule type" value="Genomic_DNA"/>
</dbReference>
<dbReference type="OrthoDB" id="4548523at2"/>
<dbReference type="RefSeq" id="WP_146353883.1">
    <property type="nucleotide sequence ID" value="NZ_VOBR01000013.1"/>
</dbReference>
<dbReference type="SUPFAM" id="SSF109854">
    <property type="entry name" value="DinB/YfiT-like putative metalloenzymes"/>
    <property type="match status" value="1"/>
</dbReference>
<dbReference type="Proteomes" id="UP000316639">
    <property type="component" value="Unassembled WGS sequence"/>
</dbReference>
<evidence type="ECO:0000313" key="2">
    <source>
        <dbReference type="Proteomes" id="UP000316639"/>
    </source>
</evidence>
<evidence type="ECO:0000313" key="1">
    <source>
        <dbReference type="EMBL" id="TWP50260.1"/>
    </source>
</evidence>
<accession>A0A563ERH3</accession>
<dbReference type="AlphaFoldDB" id="A0A563ERH3"/>
<protein>
    <submittedName>
        <fullName evidence="1">DinB family protein</fullName>
    </submittedName>
</protein>
<dbReference type="InterPro" id="IPR007061">
    <property type="entry name" value="MST-like"/>
</dbReference>
<dbReference type="Gene3D" id="1.20.120.450">
    <property type="entry name" value="dinb family like domain"/>
    <property type="match status" value="1"/>
</dbReference>
<sequence length="164" mass="18091">MTRVDPPMSANERDTMNGFLDFLRGTIELKCDGLSDEQAARSTLPSELLTAAGVVKHLRWVEHYWFEVVLAGKPSTAPYTKEDPDADWRVEEGETITGLLADYAAQCTVSREILAGLDLGHEVPFRGEGSISARWVLAHMVEETGRHAGHIDIVRELLDGTTGE</sequence>